<keyword evidence="1" id="KW-0378">Hydrolase</keyword>
<reference evidence="4" key="1">
    <citation type="submission" date="2018-03" db="EMBL/GenBank/DDBJ databases">
        <authorList>
            <person name="Guldener U."/>
        </authorList>
    </citation>
    <scope>NUCLEOTIDE SEQUENCE</scope>
</reference>
<keyword evidence="2" id="KW-0732">Signal</keyword>
<dbReference type="InterPro" id="IPR003305">
    <property type="entry name" value="CenC_carb-bd"/>
</dbReference>
<proteinExistence type="predicted"/>
<dbReference type="Proteomes" id="UP001187734">
    <property type="component" value="Unassembled WGS sequence"/>
</dbReference>
<dbReference type="Gene3D" id="2.60.120.260">
    <property type="entry name" value="Galactose-binding domain-like"/>
    <property type="match status" value="1"/>
</dbReference>
<feature type="signal peptide" evidence="2">
    <location>
        <begin position="1"/>
        <end position="20"/>
    </location>
</feature>
<evidence type="ECO:0000313" key="5">
    <source>
        <dbReference type="Proteomes" id="UP001187734"/>
    </source>
</evidence>
<dbReference type="InterPro" id="IPR008979">
    <property type="entry name" value="Galactose-bd-like_sf"/>
</dbReference>
<protein>
    <recommendedName>
        <fullName evidence="3">CBM-cenC domain-containing protein</fullName>
    </recommendedName>
</protein>
<evidence type="ECO:0000256" key="2">
    <source>
        <dbReference type="SAM" id="SignalP"/>
    </source>
</evidence>
<dbReference type="AlphaFoldDB" id="A0AAE8SFJ4"/>
<evidence type="ECO:0000313" key="4">
    <source>
        <dbReference type="EMBL" id="SPJ73696.1"/>
    </source>
</evidence>
<dbReference type="Pfam" id="PF02018">
    <property type="entry name" value="CBM_4_9"/>
    <property type="match status" value="1"/>
</dbReference>
<accession>A0AAE8SFJ4</accession>
<name>A0AAE8SFJ4_9HYPO</name>
<organism evidence="4 5">
    <name type="scientific">Fusarium torulosum</name>
    <dbReference type="NCBI Taxonomy" id="33205"/>
    <lineage>
        <taxon>Eukaryota</taxon>
        <taxon>Fungi</taxon>
        <taxon>Dikarya</taxon>
        <taxon>Ascomycota</taxon>
        <taxon>Pezizomycotina</taxon>
        <taxon>Sordariomycetes</taxon>
        <taxon>Hypocreomycetidae</taxon>
        <taxon>Hypocreales</taxon>
        <taxon>Nectriaceae</taxon>
        <taxon>Fusarium</taxon>
    </lineage>
</organism>
<evidence type="ECO:0000256" key="1">
    <source>
        <dbReference type="ARBA" id="ARBA00022801"/>
    </source>
</evidence>
<dbReference type="GO" id="GO:0016798">
    <property type="term" value="F:hydrolase activity, acting on glycosyl bonds"/>
    <property type="evidence" value="ECO:0007669"/>
    <property type="project" value="InterPro"/>
</dbReference>
<dbReference type="SUPFAM" id="SSF49785">
    <property type="entry name" value="Galactose-binding domain-like"/>
    <property type="match status" value="1"/>
</dbReference>
<keyword evidence="5" id="KW-1185">Reference proteome</keyword>
<gene>
    <name evidence="4" type="ORF">FTOL_03426</name>
</gene>
<dbReference type="EMBL" id="ONZP01000102">
    <property type="protein sequence ID" value="SPJ73696.1"/>
    <property type="molecule type" value="Genomic_DNA"/>
</dbReference>
<evidence type="ECO:0000259" key="3">
    <source>
        <dbReference type="Pfam" id="PF02018"/>
    </source>
</evidence>
<feature type="chain" id="PRO_5042291754" description="CBM-cenC domain-containing protein" evidence="2">
    <location>
        <begin position="21"/>
        <end position="266"/>
    </location>
</feature>
<comment type="caution">
    <text evidence="4">The sequence shown here is derived from an EMBL/GenBank/DDBJ whole genome shotgun (WGS) entry which is preliminary data.</text>
</comment>
<sequence>MRFISLCTVLGAALLPVASAAPCRPSKPTSALETTATTTAVSETAAATTLESSATYASTSVIETTLTETATPTEITATGFTTLVSSTAESTASEDVTTTVSEEAGPTNYVHNGGFEDTSNTDWTVRTAEIKKSRAKAHSGERYAELAVKNTLAVGGNHINQTINGLDKKTIYRLTFYVTVLNKQLSIGAATCKVEALQGSTVIQSWPLDYQSLGEYKEHTVDFKPIADGFEFDLRLRCTQENKVTLTVALDDVSITEVGPAPEPSI</sequence>
<feature type="domain" description="CBM-cenC" evidence="3">
    <location>
        <begin position="108"/>
        <end position="189"/>
    </location>
</feature>